<dbReference type="Proteomes" id="UP001597102">
    <property type="component" value="Unassembled WGS sequence"/>
</dbReference>
<accession>A0ABW3J734</accession>
<reference evidence="4" key="1">
    <citation type="journal article" date="2019" name="Int. J. Syst. Evol. Microbiol.">
        <title>The Global Catalogue of Microorganisms (GCM) 10K type strain sequencing project: providing services to taxonomists for standard genome sequencing and annotation.</title>
        <authorList>
            <consortium name="The Broad Institute Genomics Platform"/>
            <consortium name="The Broad Institute Genome Sequencing Center for Infectious Disease"/>
            <person name="Wu L."/>
            <person name="Ma J."/>
        </authorList>
    </citation>
    <scope>NUCLEOTIDE SEQUENCE [LARGE SCALE GENOMIC DNA]</scope>
    <source>
        <strain evidence="4">CCUG 61697</strain>
    </source>
</reference>
<name>A0ABW3J734_9HYPH</name>
<dbReference type="Gene3D" id="1.50.10.100">
    <property type="entry name" value="Chondroitin AC/alginate lyase"/>
    <property type="match status" value="1"/>
</dbReference>
<comment type="caution">
    <text evidence="3">The sequence shown here is derived from an EMBL/GenBank/DDBJ whole genome shotgun (WGS) entry which is preliminary data.</text>
</comment>
<dbReference type="EMBL" id="JBHTJO010000001">
    <property type="protein sequence ID" value="MFD0985700.1"/>
    <property type="molecule type" value="Genomic_DNA"/>
</dbReference>
<proteinExistence type="predicted"/>
<evidence type="ECO:0000256" key="1">
    <source>
        <dbReference type="ARBA" id="ARBA00004196"/>
    </source>
</evidence>
<organism evidence="3 4">
    <name type="scientific">Methyloligella solikamskensis</name>
    <dbReference type="NCBI Taxonomy" id="1177756"/>
    <lineage>
        <taxon>Bacteria</taxon>
        <taxon>Pseudomonadati</taxon>
        <taxon>Pseudomonadota</taxon>
        <taxon>Alphaproteobacteria</taxon>
        <taxon>Hyphomicrobiales</taxon>
        <taxon>Hyphomicrobiaceae</taxon>
        <taxon>Methyloligella</taxon>
    </lineage>
</organism>
<feature type="domain" description="Heparinase II/III-like C-terminal" evidence="2">
    <location>
        <begin position="313"/>
        <end position="564"/>
    </location>
</feature>
<dbReference type="Gene3D" id="2.70.98.70">
    <property type="match status" value="1"/>
</dbReference>
<sequence length="586" mass="63220">MGAELLAVQGRAVSSGQSYRGPGAFRRLMLSGVARLRYPGSDAEQLLLAPQELRTADPSFSTEIFNGHFGLAGTHAVIGSHSPFEIMAPSEAWTRELHGFGWLRNLRAAGNALAHEQAQGLFADWVKQQKTVPALAWRPDVVGRRVISWLANCMVVLDTENVDAYHSFMHELTAQLRYLSAMHREAPDGAPRLVSVMALVYGGLCIADQQPVVKRYTRPLAKELERQILPDGSHISRNPIVLVELLLDLLPLRQCFVARDLTPPPELTSAIDRAMTALRFFRFRDGDLARFNGTGATPSDALATLLAYDESQSHPPRAATVGKYGRLERGTSVLLADIGAAPPLTLSRHAAAGCLSFELVVDGTPVIVNSGAPGPEHGEFAAISRATAAHSTLTVEEESSGLFERMGQAAPVRPDATLIGPPEVTGEVIDEGEALELKGRHEGYKKTFGLAHSRQIVLAPTGALISGRDVLTPVGPRAKGVPVGALAYTVRFHLHPEVRAAVTPGGRSIELTLRNGEIWHLSSNAREIGLESSLYFGDERGPRDSLQVVLSGFVGDEEARTSWSIERVSASPKKAEATAARKPEMV</sequence>
<dbReference type="Pfam" id="PF07940">
    <property type="entry name" value="Hepar_II_III_C"/>
    <property type="match status" value="1"/>
</dbReference>
<comment type="subcellular location">
    <subcellularLocation>
        <location evidence="1">Cell envelope</location>
    </subcellularLocation>
</comment>
<protein>
    <submittedName>
        <fullName evidence="3">Heparinase II/III family protein</fullName>
    </submittedName>
</protein>
<dbReference type="InterPro" id="IPR012480">
    <property type="entry name" value="Hepar_II_III_C"/>
</dbReference>
<keyword evidence="4" id="KW-1185">Reference proteome</keyword>
<evidence type="ECO:0000313" key="4">
    <source>
        <dbReference type="Proteomes" id="UP001597102"/>
    </source>
</evidence>
<gene>
    <name evidence="3" type="ORF">ACFQ2F_01150</name>
</gene>
<dbReference type="InterPro" id="IPR008929">
    <property type="entry name" value="Chondroitin_lyas"/>
</dbReference>
<dbReference type="RefSeq" id="WP_379084468.1">
    <property type="nucleotide sequence ID" value="NZ_JBHTJO010000001.1"/>
</dbReference>
<evidence type="ECO:0000259" key="2">
    <source>
        <dbReference type="Pfam" id="PF07940"/>
    </source>
</evidence>
<evidence type="ECO:0000313" key="3">
    <source>
        <dbReference type="EMBL" id="MFD0985700.1"/>
    </source>
</evidence>